<dbReference type="CDD" id="cd03801">
    <property type="entry name" value="GT4_PimA-like"/>
    <property type="match status" value="1"/>
</dbReference>
<dbReference type="Gene3D" id="3.40.50.2000">
    <property type="entry name" value="Glycogen Phosphorylase B"/>
    <property type="match status" value="2"/>
</dbReference>
<dbReference type="PANTHER" id="PTHR46401">
    <property type="entry name" value="GLYCOSYLTRANSFERASE WBBK-RELATED"/>
    <property type="match status" value="1"/>
</dbReference>
<dbReference type="Proteomes" id="UP000721415">
    <property type="component" value="Unassembled WGS sequence"/>
</dbReference>
<accession>A0ABS0LRK5</accession>
<keyword evidence="5" id="KW-1185">Reference proteome</keyword>
<dbReference type="Pfam" id="PF00534">
    <property type="entry name" value="Glycos_transf_1"/>
    <property type="match status" value="1"/>
</dbReference>
<evidence type="ECO:0000259" key="2">
    <source>
        <dbReference type="Pfam" id="PF00534"/>
    </source>
</evidence>
<dbReference type="PANTHER" id="PTHR46401:SF2">
    <property type="entry name" value="GLYCOSYLTRANSFERASE WBBK-RELATED"/>
    <property type="match status" value="1"/>
</dbReference>
<evidence type="ECO:0000256" key="1">
    <source>
        <dbReference type="ARBA" id="ARBA00022679"/>
    </source>
</evidence>
<protein>
    <submittedName>
        <fullName evidence="4">Glycosyltransferase family 4 protein</fullName>
    </submittedName>
</protein>
<evidence type="ECO:0000259" key="3">
    <source>
        <dbReference type="Pfam" id="PF13439"/>
    </source>
</evidence>
<feature type="domain" description="Glycosyltransferase subfamily 4-like N-terminal" evidence="3">
    <location>
        <begin position="19"/>
        <end position="181"/>
    </location>
</feature>
<evidence type="ECO:0000313" key="4">
    <source>
        <dbReference type="EMBL" id="MBG9986795.1"/>
    </source>
</evidence>
<dbReference type="RefSeq" id="WP_197115707.1">
    <property type="nucleotide sequence ID" value="NZ_JACBXQ010000004.1"/>
</dbReference>
<keyword evidence="1" id="KW-0808">Transferase</keyword>
<dbReference type="InterPro" id="IPR028098">
    <property type="entry name" value="Glyco_trans_4-like_N"/>
</dbReference>
<gene>
    <name evidence="4" type="ORF">HZY91_07775</name>
</gene>
<dbReference type="InterPro" id="IPR001296">
    <property type="entry name" value="Glyco_trans_1"/>
</dbReference>
<sequence length="369" mass="43543">MRLLHINSYFSTSGLFSQLYDRQVEMGHQIQVYVPISHQYPQEKIAAKGSYTTISRCFNQIERYVFPIKHNKIWKDLEMNYHFGDLDLVHAHSLFSNGWLARQIYLKHNIPYIVAIRNADVRTFFERAPWLRKIGLDVMRDAQRIIFISQNAYNEVYNKYVPPKEYASLNEKTQVIANGIEDFWHENQYTKKITEIHQPLRFVSAGKLTSGKRFVELAEMLEEYARIYGPVELHIAGPSWDPKVEAQLEKYSHVHYHGPLSKEEMRNLYRKMDIFILLSYPETFGLVYPEAMSQALPVIYTRGEGFDSFFKNYQVGVSVDRFNQIALNEAIQYICKYYPQISKNASQGISYFKWDRIVKEYEKIYQTVS</sequence>
<dbReference type="SUPFAM" id="SSF53756">
    <property type="entry name" value="UDP-Glycosyltransferase/glycogen phosphorylase"/>
    <property type="match status" value="1"/>
</dbReference>
<organism evidence="4 5">
    <name type="scientific">Facklamia lactis</name>
    <dbReference type="NCBI Taxonomy" id="2749967"/>
    <lineage>
        <taxon>Bacteria</taxon>
        <taxon>Bacillati</taxon>
        <taxon>Bacillota</taxon>
        <taxon>Bacilli</taxon>
        <taxon>Lactobacillales</taxon>
        <taxon>Aerococcaceae</taxon>
        <taxon>Facklamia</taxon>
    </lineage>
</organism>
<dbReference type="EMBL" id="JACBXQ010000004">
    <property type="protein sequence ID" value="MBG9986795.1"/>
    <property type="molecule type" value="Genomic_DNA"/>
</dbReference>
<proteinExistence type="predicted"/>
<name>A0ABS0LRK5_9LACT</name>
<comment type="caution">
    <text evidence="4">The sequence shown here is derived from an EMBL/GenBank/DDBJ whole genome shotgun (WGS) entry which is preliminary data.</text>
</comment>
<evidence type="ECO:0000313" key="5">
    <source>
        <dbReference type="Proteomes" id="UP000721415"/>
    </source>
</evidence>
<dbReference type="Pfam" id="PF13439">
    <property type="entry name" value="Glyco_transf_4"/>
    <property type="match status" value="1"/>
</dbReference>
<feature type="domain" description="Glycosyl transferase family 1" evidence="2">
    <location>
        <begin position="192"/>
        <end position="336"/>
    </location>
</feature>
<reference evidence="4 5" key="1">
    <citation type="submission" date="2020-07" db="EMBL/GenBank/DDBJ databases">
        <title>Facklamia lactis sp. nov., isolated from raw milk.</title>
        <authorList>
            <person name="Doll E.V."/>
            <person name="Huptas C."/>
            <person name="Staib L."/>
            <person name="Wenning M."/>
            <person name="Scherer S."/>
        </authorList>
    </citation>
    <scope>NUCLEOTIDE SEQUENCE [LARGE SCALE GENOMIC DNA]</scope>
    <source>
        <strain evidence="4 5">DSM 111018</strain>
    </source>
</reference>